<keyword evidence="2" id="KW-1185">Reference proteome</keyword>
<sequence>MKKLLLFLWPMPALKWNKTSDLPETAYVEINRDGITGNSANLYTEKRATFAPSPTTLTAITTAPYSYTPITILSVWQDLMTLLFN</sequence>
<comment type="caution">
    <text evidence="1">The sequence shown here is derived from an EMBL/GenBank/DDBJ whole genome shotgun (WGS) entry which is preliminary data.</text>
</comment>
<protein>
    <submittedName>
        <fullName evidence="1">Uncharacterized protein</fullName>
    </submittedName>
</protein>
<organism evidence="1 2">
    <name type="scientific">Spirosoma arboris</name>
    <dbReference type="NCBI Taxonomy" id="2682092"/>
    <lineage>
        <taxon>Bacteria</taxon>
        <taxon>Pseudomonadati</taxon>
        <taxon>Bacteroidota</taxon>
        <taxon>Cytophagia</taxon>
        <taxon>Cytophagales</taxon>
        <taxon>Cytophagaceae</taxon>
        <taxon>Spirosoma</taxon>
    </lineage>
</organism>
<accession>A0A7K1SN49</accession>
<dbReference type="Proteomes" id="UP000436006">
    <property type="component" value="Unassembled WGS sequence"/>
</dbReference>
<proteinExistence type="predicted"/>
<dbReference type="RefSeq" id="WP_157590029.1">
    <property type="nucleotide sequence ID" value="NZ_WPIN01000021.1"/>
</dbReference>
<dbReference type="AlphaFoldDB" id="A0A7K1SN49"/>
<reference evidence="1 2" key="1">
    <citation type="submission" date="2019-12" db="EMBL/GenBank/DDBJ databases">
        <title>Spirosoma sp. HMF4905 genome sequencing and assembly.</title>
        <authorList>
            <person name="Kang H."/>
            <person name="Cha I."/>
            <person name="Kim H."/>
            <person name="Joh K."/>
        </authorList>
    </citation>
    <scope>NUCLEOTIDE SEQUENCE [LARGE SCALE GENOMIC DNA]</scope>
    <source>
        <strain evidence="1 2">HMF4905</strain>
    </source>
</reference>
<dbReference type="EMBL" id="WPIN01000021">
    <property type="protein sequence ID" value="MVM35222.1"/>
    <property type="molecule type" value="Genomic_DNA"/>
</dbReference>
<evidence type="ECO:0000313" key="2">
    <source>
        <dbReference type="Proteomes" id="UP000436006"/>
    </source>
</evidence>
<name>A0A7K1SN49_9BACT</name>
<gene>
    <name evidence="1" type="ORF">GO755_34690</name>
</gene>
<evidence type="ECO:0000313" key="1">
    <source>
        <dbReference type="EMBL" id="MVM35222.1"/>
    </source>
</evidence>